<feature type="domain" description="Glycoside hydrolase family 2 catalytic" evidence="8">
    <location>
        <begin position="339"/>
        <end position="627"/>
    </location>
</feature>
<dbReference type="InterPro" id="IPR006104">
    <property type="entry name" value="Glyco_hydro_2_N"/>
</dbReference>
<feature type="domain" description="Glycoside hydrolase family 2 immunoglobulin-like beta-sandwich" evidence="7">
    <location>
        <begin position="229"/>
        <end position="332"/>
    </location>
</feature>
<dbReference type="STRING" id="481719.LASUN_23340"/>
<dbReference type="Proteomes" id="UP000177010">
    <property type="component" value="Unassembled WGS sequence"/>
</dbReference>
<gene>
    <name evidence="10" type="primary">lacL</name>
    <name evidence="10" type="ORF">LASUN_23340</name>
</gene>
<dbReference type="EMBL" id="MIQE01000024">
    <property type="protein sequence ID" value="OFA09852.1"/>
    <property type="molecule type" value="Genomic_DNA"/>
</dbReference>
<comment type="caution">
    <text evidence="10">The sequence shown here is derived from an EMBL/GenBank/DDBJ whole genome shotgun (WGS) entry which is preliminary data.</text>
</comment>
<dbReference type="InterPro" id="IPR050347">
    <property type="entry name" value="Bact_Beta-galactosidase"/>
</dbReference>
<comment type="catalytic activity">
    <reaction evidence="1">
        <text>Hydrolysis of terminal non-reducing beta-D-galactose residues in beta-D-galactosides.</text>
        <dbReference type="EC" id="3.2.1.23"/>
    </reaction>
</comment>
<dbReference type="InterPro" id="IPR017853">
    <property type="entry name" value="GH"/>
</dbReference>
<comment type="similarity">
    <text evidence="2 6">Belongs to the glycosyl hydrolase 2 family.</text>
</comment>
<dbReference type="RefSeq" id="WP_070368541.1">
    <property type="nucleotide sequence ID" value="NZ_JAZHVW010000007.1"/>
</dbReference>
<dbReference type="GO" id="GO:0004565">
    <property type="term" value="F:beta-galactosidase activity"/>
    <property type="evidence" value="ECO:0007669"/>
    <property type="project" value="UniProtKB-EC"/>
</dbReference>
<sequence>MEPDIKWLDDPETFRVGMIPAHSDHQFYQSNDEIRNGQSSYVQSLNGQWQFAYAKDPMHRIKNFYAADFDSSDFDHIKVPQHIEFAGYDKFHYINTMYPWEGKIYRRPAYALDQNDKAEGQFSEATDNPVGQYIKKFTLNSEFKDKKVRVRFDGVEKAMYVWLNGHFLGYAEDSFTPSEFDLTPYLQEGENTLAVEAFKLSTAAWLEDQDMFRFFGIFRDVSLIAQPEIHIEDLTIKPTLSDDLKDGTLNVDTKRTVNKSGATAKVQVTDADGKQLYDETQPVTDSISLKDIEFKNVHLYDNHDPYLYQLTIEIDDKDGHVLEIVPYKFGFRKIEINSDKVITLNGKRLVINGVNRHEWDCHSGRVVSVDDMKADIRTFKKNNINAVRTCHYPDHTLWYHLCDINGIYVMAENNLESHGTWQKLGAVEPSYNVPGSVPQWKAAVIDRARNNYEMLKNHASILFWSLGNESYAGDDIQAMEEFYKSVDPTRLVHYEGVVQNRKYEDVISDVESRMYASPDEIKDYLDHDPKKPFMLCEYMHDMGNSLGGMKSYIDLIDKYPMYAGGFIWDFIDQAIEVNDEVTGKKVLRYGGDFDDRMSDYEFSGDGLMFADRTEKPAMQEVKYYYGQHK</sequence>
<dbReference type="InterPro" id="IPR006101">
    <property type="entry name" value="Glyco_hydro_2"/>
</dbReference>
<dbReference type="InterPro" id="IPR023230">
    <property type="entry name" value="Glyco_hydro_2_CS"/>
</dbReference>
<evidence type="ECO:0000259" key="9">
    <source>
        <dbReference type="Pfam" id="PF02837"/>
    </source>
</evidence>
<evidence type="ECO:0000256" key="1">
    <source>
        <dbReference type="ARBA" id="ARBA00001412"/>
    </source>
</evidence>
<dbReference type="PANTHER" id="PTHR46323">
    <property type="entry name" value="BETA-GALACTOSIDASE"/>
    <property type="match status" value="1"/>
</dbReference>
<evidence type="ECO:0000256" key="5">
    <source>
        <dbReference type="ARBA" id="ARBA00023295"/>
    </source>
</evidence>
<dbReference type="AlphaFoldDB" id="A0A1E7XA89"/>
<evidence type="ECO:0000256" key="2">
    <source>
        <dbReference type="ARBA" id="ARBA00007401"/>
    </source>
</evidence>
<protein>
    <recommendedName>
        <fullName evidence="3">beta-galactosidase</fullName>
        <ecNumber evidence="3">3.2.1.23</ecNumber>
    </recommendedName>
</protein>
<dbReference type="InterPro" id="IPR013783">
    <property type="entry name" value="Ig-like_fold"/>
</dbReference>
<keyword evidence="5 6" id="KW-0326">Glycosidase</keyword>
<dbReference type="Pfam" id="PF02836">
    <property type="entry name" value="Glyco_hydro_2_C"/>
    <property type="match status" value="1"/>
</dbReference>
<proteinExistence type="inferred from homology"/>
<dbReference type="Pfam" id="PF02837">
    <property type="entry name" value="Glyco_hydro_2_N"/>
    <property type="match status" value="1"/>
</dbReference>
<dbReference type="GO" id="GO:0009341">
    <property type="term" value="C:beta-galactosidase complex"/>
    <property type="evidence" value="ECO:0007669"/>
    <property type="project" value="TreeGrafter"/>
</dbReference>
<dbReference type="SUPFAM" id="SSF49303">
    <property type="entry name" value="beta-Galactosidase/glucuronidase domain"/>
    <property type="match status" value="1"/>
</dbReference>
<dbReference type="InterPro" id="IPR006103">
    <property type="entry name" value="Glyco_hydro_2_cat"/>
</dbReference>
<dbReference type="Pfam" id="PF00703">
    <property type="entry name" value="Glyco_hydro_2"/>
    <property type="match status" value="1"/>
</dbReference>
<dbReference type="GO" id="GO:0005990">
    <property type="term" value="P:lactose catabolic process"/>
    <property type="evidence" value="ECO:0007669"/>
    <property type="project" value="TreeGrafter"/>
</dbReference>
<name>A0A1E7XA89_9LACO</name>
<dbReference type="InterPro" id="IPR006102">
    <property type="entry name" value="Ig-like_GH2"/>
</dbReference>
<dbReference type="PANTHER" id="PTHR46323:SF2">
    <property type="entry name" value="BETA-GALACTOSIDASE"/>
    <property type="match status" value="1"/>
</dbReference>
<organism evidence="10 11">
    <name type="scientific">Lentilactobacillus sunkii</name>
    <dbReference type="NCBI Taxonomy" id="481719"/>
    <lineage>
        <taxon>Bacteria</taxon>
        <taxon>Bacillati</taxon>
        <taxon>Bacillota</taxon>
        <taxon>Bacilli</taxon>
        <taxon>Lactobacillales</taxon>
        <taxon>Lactobacillaceae</taxon>
        <taxon>Lentilactobacillus</taxon>
    </lineage>
</organism>
<dbReference type="Gene3D" id="2.60.40.10">
    <property type="entry name" value="Immunoglobulins"/>
    <property type="match status" value="1"/>
</dbReference>
<accession>A0A1E7XA89</accession>
<dbReference type="PRINTS" id="PR00132">
    <property type="entry name" value="GLHYDRLASE2"/>
</dbReference>
<dbReference type="Gene3D" id="2.60.120.260">
    <property type="entry name" value="Galactose-binding domain-like"/>
    <property type="match status" value="1"/>
</dbReference>
<reference evidence="10 11" key="1">
    <citation type="submission" date="2016-09" db="EMBL/GenBank/DDBJ databases">
        <title>Genome Sequence of Lactobacillus sunkii Strain CG01.</title>
        <authorList>
            <person name="Poehlein A."/>
            <person name="Gabris C."/>
            <person name="Bengelsdorf F.R."/>
            <person name="Duerre P."/>
            <person name="Daniel R."/>
        </authorList>
    </citation>
    <scope>NUCLEOTIDE SEQUENCE [LARGE SCALE GENOMIC DNA]</scope>
    <source>
        <strain evidence="10 11">CG_D</strain>
    </source>
</reference>
<dbReference type="Gene3D" id="3.20.20.80">
    <property type="entry name" value="Glycosidases"/>
    <property type="match status" value="1"/>
</dbReference>
<dbReference type="EC" id="3.2.1.23" evidence="3"/>
<dbReference type="InterPro" id="IPR036156">
    <property type="entry name" value="Beta-gal/glucu_dom_sf"/>
</dbReference>
<evidence type="ECO:0000256" key="6">
    <source>
        <dbReference type="RuleBase" id="RU361154"/>
    </source>
</evidence>
<evidence type="ECO:0000313" key="11">
    <source>
        <dbReference type="Proteomes" id="UP000177010"/>
    </source>
</evidence>
<keyword evidence="4 6" id="KW-0378">Hydrolase</keyword>
<feature type="domain" description="Glycosyl hydrolases family 2 sugar binding" evidence="9">
    <location>
        <begin position="43"/>
        <end position="227"/>
    </location>
</feature>
<dbReference type="InterPro" id="IPR008979">
    <property type="entry name" value="Galactose-bd-like_sf"/>
</dbReference>
<dbReference type="PROSITE" id="PS00719">
    <property type="entry name" value="GLYCOSYL_HYDROL_F2_1"/>
    <property type="match status" value="1"/>
</dbReference>
<dbReference type="InterPro" id="IPR023232">
    <property type="entry name" value="Glyco_hydro_2_AS"/>
</dbReference>
<evidence type="ECO:0000256" key="3">
    <source>
        <dbReference type="ARBA" id="ARBA00012756"/>
    </source>
</evidence>
<dbReference type="SUPFAM" id="SSF51445">
    <property type="entry name" value="(Trans)glycosidases"/>
    <property type="match status" value="1"/>
</dbReference>
<evidence type="ECO:0000256" key="4">
    <source>
        <dbReference type="ARBA" id="ARBA00022801"/>
    </source>
</evidence>
<dbReference type="SUPFAM" id="SSF49785">
    <property type="entry name" value="Galactose-binding domain-like"/>
    <property type="match status" value="1"/>
</dbReference>
<evidence type="ECO:0000313" key="10">
    <source>
        <dbReference type="EMBL" id="OFA09852.1"/>
    </source>
</evidence>
<evidence type="ECO:0000259" key="8">
    <source>
        <dbReference type="Pfam" id="PF02836"/>
    </source>
</evidence>
<dbReference type="PROSITE" id="PS00608">
    <property type="entry name" value="GLYCOSYL_HYDROL_F2_2"/>
    <property type="match status" value="1"/>
</dbReference>
<evidence type="ECO:0000259" key="7">
    <source>
        <dbReference type="Pfam" id="PF00703"/>
    </source>
</evidence>